<dbReference type="EMBL" id="OU893348">
    <property type="protein sequence ID" value="CAG9787138.1"/>
    <property type="molecule type" value="Genomic_DNA"/>
</dbReference>
<reference evidence="1" key="1">
    <citation type="submission" date="2021-12" db="EMBL/GenBank/DDBJ databases">
        <authorList>
            <person name="King R."/>
        </authorList>
    </citation>
    <scope>NUCLEOTIDE SEQUENCE</scope>
</reference>
<dbReference type="OrthoDB" id="671595at2759"/>
<reference evidence="1" key="2">
    <citation type="submission" date="2022-10" db="EMBL/GenBank/DDBJ databases">
        <authorList>
            <consortium name="ENA_rothamsted_submissions"/>
            <consortium name="culmorum"/>
            <person name="King R."/>
        </authorList>
    </citation>
    <scope>NUCLEOTIDE SEQUENCE</scope>
</reference>
<name>A0A9N9R0R6_9NEOP</name>
<organism evidence="1 2">
    <name type="scientific">Diatraea saccharalis</name>
    <name type="common">sugarcane borer</name>
    <dbReference type="NCBI Taxonomy" id="40085"/>
    <lineage>
        <taxon>Eukaryota</taxon>
        <taxon>Metazoa</taxon>
        <taxon>Ecdysozoa</taxon>
        <taxon>Arthropoda</taxon>
        <taxon>Hexapoda</taxon>
        <taxon>Insecta</taxon>
        <taxon>Pterygota</taxon>
        <taxon>Neoptera</taxon>
        <taxon>Endopterygota</taxon>
        <taxon>Lepidoptera</taxon>
        <taxon>Glossata</taxon>
        <taxon>Ditrysia</taxon>
        <taxon>Pyraloidea</taxon>
        <taxon>Crambidae</taxon>
        <taxon>Crambinae</taxon>
        <taxon>Diatraea</taxon>
    </lineage>
</organism>
<evidence type="ECO:0000313" key="1">
    <source>
        <dbReference type="EMBL" id="CAG9787138.1"/>
    </source>
</evidence>
<keyword evidence="2" id="KW-1185">Reference proteome</keyword>
<gene>
    <name evidence="1" type="ORF">DIATSA_LOCUS5044</name>
</gene>
<dbReference type="AlphaFoldDB" id="A0A9N9R0R6"/>
<proteinExistence type="predicted"/>
<dbReference type="Gene3D" id="2.10.25.10">
    <property type="entry name" value="Laminin"/>
    <property type="match status" value="1"/>
</dbReference>
<evidence type="ECO:0000313" key="2">
    <source>
        <dbReference type="Proteomes" id="UP001153714"/>
    </source>
</evidence>
<sequence length="121" mass="13152">MQVECSHCGPKHCDDLASCDGDRNATSGCGNHCGNYCSDYKEVNKTCLTGCRGNSCDCKPGYVYHDTLLICVLPTDCYLLSRRFTTLVSYKSMPPSGSGKKGPDSVTTKRSLLDSNADIFF</sequence>
<protein>
    <submittedName>
        <fullName evidence="1">Uncharacterized protein</fullName>
    </submittedName>
</protein>
<dbReference type="Proteomes" id="UP001153714">
    <property type="component" value="Chromosome 17"/>
</dbReference>
<accession>A0A9N9R0R6</accession>